<evidence type="ECO:0000313" key="2">
    <source>
        <dbReference type="EMBL" id="MBB6204035.1"/>
    </source>
</evidence>
<protein>
    <submittedName>
        <fullName evidence="2">Uncharacterized protein</fullName>
    </submittedName>
</protein>
<dbReference type="AlphaFoldDB" id="A0AAW3UZG7"/>
<comment type="caution">
    <text evidence="2">The sequence shown here is derived from an EMBL/GenBank/DDBJ whole genome shotgun (WGS) entry which is preliminary data.</text>
</comment>
<reference evidence="2 3" key="1">
    <citation type="submission" date="2020-08" db="EMBL/GenBank/DDBJ databases">
        <title>Genomic Encyclopedia of Type Strains, Phase IV (KMG-V): Genome sequencing to study the core and pangenomes of soil and plant-associated prokaryotes.</title>
        <authorList>
            <person name="Whitman W."/>
        </authorList>
    </citation>
    <scope>NUCLEOTIDE SEQUENCE [LARGE SCALE GENOMIC DNA]</scope>
    <source>
        <strain evidence="2 3">SEMIA 4013</strain>
    </source>
</reference>
<organism evidence="2 3">
    <name type="scientific">Paraburkholderia fungorum</name>
    <dbReference type="NCBI Taxonomy" id="134537"/>
    <lineage>
        <taxon>Bacteria</taxon>
        <taxon>Pseudomonadati</taxon>
        <taxon>Pseudomonadota</taxon>
        <taxon>Betaproteobacteria</taxon>
        <taxon>Burkholderiales</taxon>
        <taxon>Burkholderiaceae</taxon>
        <taxon>Paraburkholderia</taxon>
    </lineage>
</organism>
<evidence type="ECO:0000256" key="1">
    <source>
        <dbReference type="SAM" id="Phobius"/>
    </source>
</evidence>
<dbReference type="Proteomes" id="UP000518681">
    <property type="component" value="Unassembled WGS sequence"/>
</dbReference>
<name>A0AAW3UZG7_9BURK</name>
<sequence length="186" mass="20368">MTPARPGSPGRSYFLYLQVEMRESSQPLAISTNDQCYWGVCLSIAASFSIMDKSWGTLASVLAIGVLLFLPVLARRAWRLATRGARITSIALLAVFVTAISMAVASIAERLILINAETYPAWLATGHVAVDAGKVENSVFDETISRACRGTRGPTMILHKARGEIVIRCDPLSFWPLTRTYVGYEK</sequence>
<dbReference type="EMBL" id="JACIIK010000009">
    <property type="protein sequence ID" value="MBB6204035.1"/>
    <property type="molecule type" value="Genomic_DNA"/>
</dbReference>
<keyword evidence="1" id="KW-1133">Transmembrane helix</keyword>
<keyword evidence="1" id="KW-0472">Membrane</keyword>
<keyword evidence="1" id="KW-0812">Transmembrane</keyword>
<accession>A0AAW3UZG7</accession>
<feature type="transmembrane region" description="Helical" evidence="1">
    <location>
        <begin position="86"/>
        <end position="108"/>
    </location>
</feature>
<feature type="transmembrane region" description="Helical" evidence="1">
    <location>
        <begin position="55"/>
        <end position="74"/>
    </location>
</feature>
<gene>
    <name evidence="2" type="ORF">GGD69_004929</name>
</gene>
<dbReference type="RefSeq" id="WP_183802911.1">
    <property type="nucleotide sequence ID" value="NZ_JACIII010000019.1"/>
</dbReference>
<proteinExistence type="predicted"/>
<evidence type="ECO:0000313" key="3">
    <source>
        <dbReference type="Proteomes" id="UP000518681"/>
    </source>
</evidence>